<reference evidence="2" key="1">
    <citation type="submission" date="2016-10" db="EMBL/GenBank/DDBJ databases">
        <authorList>
            <person name="Varghese N."/>
            <person name="Submissions S."/>
        </authorList>
    </citation>
    <scope>NUCLEOTIDE SEQUENCE [LARGE SCALE GENOMIC DNA]</scope>
    <source>
        <strain evidence="2">DSM 28463</strain>
    </source>
</reference>
<dbReference type="AlphaFoldDB" id="A0A1I5ALW0"/>
<dbReference type="Pfam" id="PF01322">
    <property type="entry name" value="Cytochrom_C_2"/>
    <property type="match status" value="1"/>
</dbReference>
<evidence type="ECO:0000313" key="2">
    <source>
        <dbReference type="Proteomes" id="UP000198599"/>
    </source>
</evidence>
<dbReference type="EMBL" id="FOVP01000006">
    <property type="protein sequence ID" value="SFN63408.1"/>
    <property type="molecule type" value="Genomic_DNA"/>
</dbReference>
<dbReference type="STRING" id="1005928.SAMN04487859_10671"/>
<name>A0A1I5ALW0_9RHOB</name>
<evidence type="ECO:0000313" key="1">
    <source>
        <dbReference type="EMBL" id="SFN63408.1"/>
    </source>
</evidence>
<dbReference type="OrthoDB" id="7855645at2"/>
<organism evidence="1 2">
    <name type="scientific">Roseovarius lutimaris</name>
    <dbReference type="NCBI Taxonomy" id="1005928"/>
    <lineage>
        <taxon>Bacteria</taxon>
        <taxon>Pseudomonadati</taxon>
        <taxon>Pseudomonadota</taxon>
        <taxon>Alphaproteobacteria</taxon>
        <taxon>Rhodobacterales</taxon>
        <taxon>Roseobacteraceae</taxon>
        <taxon>Roseovarius</taxon>
    </lineage>
</organism>
<proteinExistence type="predicted"/>
<gene>
    <name evidence="1" type="ORF">SAMN04487859_10671</name>
</gene>
<dbReference type="InterPro" id="IPR002321">
    <property type="entry name" value="Cyt_c_II"/>
</dbReference>
<dbReference type="GO" id="GO:0022900">
    <property type="term" value="P:electron transport chain"/>
    <property type="evidence" value="ECO:0007669"/>
    <property type="project" value="InterPro"/>
</dbReference>
<sequence>MGAVFASGISATAQEVNPVSPELTPKLRDLLRKEMLSVEEASKQILSALIAGDDARVADLAQQIHDSFILQQSMTPQDKQDLMSVVPKHFVTRDRAFHQLAASLAEAGRDGNRARQNEQFGQMIDACSACHALYATDRFPKLAE</sequence>
<dbReference type="Gene3D" id="1.20.120.10">
    <property type="entry name" value="Cytochrome c/b562"/>
    <property type="match status" value="1"/>
</dbReference>
<protein>
    <submittedName>
        <fullName evidence="1">Cytochrome C</fullName>
    </submittedName>
</protein>
<accession>A0A1I5ALW0</accession>
<dbReference type="GO" id="GO:0005506">
    <property type="term" value="F:iron ion binding"/>
    <property type="evidence" value="ECO:0007669"/>
    <property type="project" value="InterPro"/>
</dbReference>
<dbReference type="RefSeq" id="WP_092836055.1">
    <property type="nucleotide sequence ID" value="NZ_FOVP01000006.1"/>
</dbReference>
<dbReference type="InterPro" id="IPR010980">
    <property type="entry name" value="Cyt_c/b562"/>
</dbReference>
<dbReference type="GO" id="GO:0020037">
    <property type="term" value="F:heme binding"/>
    <property type="evidence" value="ECO:0007669"/>
    <property type="project" value="InterPro"/>
</dbReference>
<dbReference type="SUPFAM" id="SSF47175">
    <property type="entry name" value="Cytochromes"/>
    <property type="match status" value="1"/>
</dbReference>
<keyword evidence="2" id="KW-1185">Reference proteome</keyword>
<dbReference type="Proteomes" id="UP000198599">
    <property type="component" value="Unassembled WGS sequence"/>
</dbReference>
<dbReference type="GO" id="GO:0009055">
    <property type="term" value="F:electron transfer activity"/>
    <property type="evidence" value="ECO:0007669"/>
    <property type="project" value="InterPro"/>
</dbReference>